<dbReference type="InterPro" id="IPR036866">
    <property type="entry name" value="RibonucZ/Hydroxyglut_hydro"/>
</dbReference>
<dbReference type="EMBL" id="LCLS01000004">
    <property type="protein sequence ID" value="KKU22309.1"/>
    <property type="molecule type" value="Genomic_DNA"/>
</dbReference>
<gene>
    <name evidence="4" type="ORF">UX31_C0004G0038</name>
</gene>
<feature type="domain" description="Beta-Casp" evidence="3">
    <location>
        <begin position="238"/>
        <end position="366"/>
    </location>
</feature>
<feature type="domain" description="Metallo-beta-lactamase" evidence="2">
    <location>
        <begin position="13"/>
        <end position="202"/>
    </location>
</feature>
<reference evidence="4 5" key="1">
    <citation type="journal article" date="2015" name="Nature">
        <title>rRNA introns, odd ribosomes, and small enigmatic genomes across a large radiation of phyla.</title>
        <authorList>
            <person name="Brown C.T."/>
            <person name="Hug L.A."/>
            <person name="Thomas B.C."/>
            <person name="Sharon I."/>
            <person name="Castelle C.J."/>
            <person name="Singh A."/>
            <person name="Wilkins M.J."/>
            <person name="Williams K.H."/>
            <person name="Banfield J.F."/>
        </authorList>
    </citation>
    <scope>NUCLEOTIDE SEQUENCE [LARGE SCALE GENOMIC DNA]</scope>
</reference>
<dbReference type="InterPro" id="IPR011108">
    <property type="entry name" value="RMMBL"/>
</dbReference>
<accession>A0A0G1NNU2</accession>
<dbReference type="Gene3D" id="3.60.15.10">
    <property type="entry name" value="Ribonuclease Z/Hydroxyacylglutathione hydrolase-like"/>
    <property type="match status" value="1"/>
</dbReference>
<name>A0A0G1NNU2_9BACT</name>
<dbReference type="PATRIC" id="fig|1618732.3.peg.211"/>
<evidence type="ECO:0000313" key="4">
    <source>
        <dbReference type="EMBL" id="KKU22309.1"/>
    </source>
</evidence>
<dbReference type="GO" id="GO:0004521">
    <property type="term" value="F:RNA endonuclease activity"/>
    <property type="evidence" value="ECO:0007669"/>
    <property type="project" value="TreeGrafter"/>
</dbReference>
<dbReference type="Pfam" id="PF23023">
    <property type="entry name" value="Anti-Pycsar_Apyc1"/>
    <property type="match status" value="1"/>
</dbReference>
<dbReference type="SUPFAM" id="SSF56281">
    <property type="entry name" value="Metallo-hydrolase/oxidoreductase"/>
    <property type="match status" value="1"/>
</dbReference>
<dbReference type="InterPro" id="IPR001279">
    <property type="entry name" value="Metallo-B-lactamas"/>
</dbReference>
<evidence type="ECO:0000259" key="3">
    <source>
        <dbReference type="SMART" id="SM01027"/>
    </source>
</evidence>
<dbReference type="Pfam" id="PF10996">
    <property type="entry name" value="Beta-Casp"/>
    <property type="match status" value="1"/>
</dbReference>
<protein>
    <submittedName>
        <fullName evidence="4">Beta-lactamase domain protein</fullName>
    </submittedName>
</protein>
<dbReference type="AlphaFoldDB" id="A0A0G1NNU2"/>
<evidence type="ECO:0000313" key="5">
    <source>
        <dbReference type="Proteomes" id="UP000034107"/>
    </source>
</evidence>
<dbReference type="GO" id="GO:0016787">
    <property type="term" value="F:hydrolase activity"/>
    <property type="evidence" value="ECO:0007669"/>
    <property type="project" value="UniProtKB-KW"/>
</dbReference>
<dbReference type="CDD" id="cd16295">
    <property type="entry name" value="TTHA0252-CPSF-like_MBL-fold"/>
    <property type="match status" value="1"/>
</dbReference>
<keyword evidence="1" id="KW-0378">Hydrolase</keyword>
<dbReference type="PANTHER" id="PTHR11203:SF37">
    <property type="entry name" value="INTEGRATOR COMPLEX SUBUNIT 11"/>
    <property type="match status" value="1"/>
</dbReference>
<sequence>MKLTFAGGARTVTGANYLLETAESKVLIDCGLNQGSRVCEAENYNPFPYDPSTINALFITHAHIDHVGRAPRLYKMGFRGDVFSTEPTKEFAEELLRDSQDLLSREAKAAGRDILYDDKDIDEFLGLWKTNGYHKEILLRDLKITFFDAGHILGSASILVETEGKRIIFSGDIGNSPAPLVKSPEKLQGMDYALIESAYGGRLHEDKAERKQILEDVIEETVKRGGTLMIPAFAMERTQELLYELNNLVEAGRIPHIPIFLDSPLAIKLTSIYNKYANNAEYINRESMDLFKAGDSIFRFPGLEFVLKTEDSKKIVERSGPKIIIAGSGMSNGGRIVRHEAHYLKDEKNTLLIIGYQAKGSLGRAILDGAKSVKIVGEDVPVRAQIQAIGGYSSHADQSELLNWLRPMRDTLKNVFIVQGEEDQMDILQTAIRDKLAVDASIPHIGDSIGL</sequence>
<dbReference type="Gene3D" id="3.40.50.10890">
    <property type="match status" value="1"/>
</dbReference>
<dbReference type="InterPro" id="IPR050698">
    <property type="entry name" value="MBL"/>
</dbReference>
<proteinExistence type="predicted"/>
<evidence type="ECO:0000256" key="1">
    <source>
        <dbReference type="ARBA" id="ARBA00022801"/>
    </source>
</evidence>
<dbReference type="Proteomes" id="UP000034107">
    <property type="component" value="Unassembled WGS sequence"/>
</dbReference>
<comment type="caution">
    <text evidence="4">The sequence shown here is derived from an EMBL/GenBank/DDBJ whole genome shotgun (WGS) entry which is preliminary data.</text>
</comment>
<dbReference type="Pfam" id="PF07521">
    <property type="entry name" value="RMMBL"/>
    <property type="match status" value="1"/>
</dbReference>
<dbReference type="SMART" id="SM01027">
    <property type="entry name" value="Beta-Casp"/>
    <property type="match status" value="1"/>
</dbReference>
<organism evidence="4 5">
    <name type="scientific">Candidatus Nomurabacteria bacterium GW2011_GWA1_46_11</name>
    <dbReference type="NCBI Taxonomy" id="1618732"/>
    <lineage>
        <taxon>Bacteria</taxon>
        <taxon>Candidatus Nomuraibacteriota</taxon>
    </lineage>
</organism>
<dbReference type="SMART" id="SM00849">
    <property type="entry name" value="Lactamase_B"/>
    <property type="match status" value="1"/>
</dbReference>
<evidence type="ECO:0000259" key="2">
    <source>
        <dbReference type="SMART" id="SM00849"/>
    </source>
</evidence>
<dbReference type="PANTHER" id="PTHR11203">
    <property type="entry name" value="CLEAVAGE AND POLYADENYLATION SPECIFICITY FACTOR FAMILY MEMBER"/>
    <property type="match status" value="1"/>
</dbReference>
<dbReference type="InterPro" id="IPR022712">
    <property type="entry name" value="Beta_Casp"/>
</dbReference>